<evidence type="ECO:0000313" key="2">
    <source>
        <dbReference type="EMBL" id="QHU26442.1"/>
    </source>
</evidence>
<evidence type="ECO:0000256" key="1">
    <source>
        <dbReference type="SAM" id="Phobius"/>
    </source>
</evidence>
<dbReference type="EMBL" id="MN740440">
    <property type="protein sequence ID" value="QHU26442.1"/>
    <property type="molecule type" value="Genomic_DNA"/>
</dbReference>
<accession>A0A6C0LAW6</accession>
<feature type="transmembrane region" description="Helical" evidence="1">
    <location>
        <begin position="6"/>
        <end position="25"/>
    </location>
</feature>
<proteinExistence type="predicted"/>
<organism evidence="2">
    <name type="scientific">viral metagenome</name>
    <dbReference type="NCBI Taxonomy" id="1070528"/>
    <lineage>
        <taxon>unclassified sequences</taxon>
        <taxon>metagenomes</taxon>
        <taxon>organismal metagenomes</taxon>
    </lineage>
</organism>
<sequence length="90" mass="9905">MGSTRRVAIAVLVVAFLAIVVVNLPRRLATYEGFRITRAKDCSCIPGYIPQKCGDSINMIGEKLNSCFGVPNDSYFCQSIERPESAERCS</sequence>
<name>A0A6C0LAW6_9ZZZZ</name>
<keyword evidence="1" id="KW-1133">Transmembrane helix</keyword>
<keyword evidence="1" id="KW-0472">Membrane</keyword>
<keyword evidence="1" id="KW-0812">Transmembrane</keyword>
<protein>
    <submittedName>
        <fullName evidence="2">Uncharacterized protein</fullName>
    </submittedName>
</protein>
<dbReference type="AlphaFoldDB" id="A0A6C0LAW6"/>
<reference evidence="2" key="1">
    <citation type="journal article" date="2020" name="Nature">
        <title>Giant virus diversity and host interactions through global metagenomics.</title>
        <authorList>
            <person name="Schulz F."/>
            <person name="Roux S."/>
            <person name="Paez-Espino D."/>
            <person name="Jungbluth S."/>
            <person name="Walsh D.A."/>
            <person name="Denef V.J."/>
            <person name="McMahon K.D."/>
            <person name="Konstantinidis K.T."/>
            <person name="Eloe-Fadrosh E.A."/>
            <person name="Kyrpides N.C."/>
            <person name="Woyke T."/>
        </authorList>
    </citation>
    <scope>NUCLEOTIDE SEQUENCE</scope>
    <source>
        <strain evidence="2">GVMAG-M-3300027759-16</strain>
    </source>
</reference>